<sequence length="183" mass="21754">MEIPDLESNIEINTSFEEKKVLFICPVCKAKKGLEVPKSVIKKAKQITTMSIARGLVCTHQFQAFVDKHFKVRGYQRVDFELENQNKDEQEIISSRFKETEEELFENLILEGNYVEYKPKKRINYNKKQRGIELMNSQKKTVQKNKQQLIKKKEMTLKEIYEEFKDFIDVDNEKFAPFIEDDM</sequence>
<evidence type="ECO:0000313" key="1">
    <source>
        <dbReference type="EMBL" id="KKN09252.1"/>
    </source>
</evidence>
<dbReference type="EMBL" id="LAZR01004369">
    <property type="protein sequence ID" value="KKN09252.1"/>
    <property type="molecule type" value="Genomic_DNA"/>
</dbReference>
<name>A0A0F9NBC7_9ZZZZ</name>
<gene>
    <name evidence="1" type="ORF">LCGC14_1048540</name>
</gene>
<protein>
    <submittedName>
        <fullName evidence="1">Uncharacterized protein</fullName>
    </submittedName>
</protein>
<accession>A0A0F9NBC7</accession>
<organism evidence="1">
    <name type="scientific">marine sediment metagenome</name>
    <dbReference type="NCBI Taxonomy" id="412755"/>
    <lineage>
        <taxon>unclassified sequences</taxon>
        <taxon>metagenomes</taxon>
        <taxon>ecological metagenomes</taxon>
    </lineage>
</organism>
<comment type="caution">
    <text evidence="1">The sequence shown here is derived from an EMBL/GenBank/DDBJ whole genome shotgun (WGS) entry which is preliminary data.</text>
</comment>
<dbReference type="AlphaFoldDB" id="A0A0F9NBC7"/>
<proteinExistence type="predicted"/>
<reference evidence="1" key="1">
    <citation type="journal article" date="2015" name="Nature">
        <title>Complex archaea that bridge the gap between prokaryotes and eukaryotes.</title>
        <authorList>
            <person name="Spang A."/>
            <person name="Saw J.H."/>
            <person name="Jorgensen S.L."/>
            <person name="Zaremba-Niedzwiedzka K."/>
            <person name="Martijn J."/>
            <person name="Lind A.E."/>
            <person name="van Eijk R."/>
            <person name="Schleper C."/>
            <person name="Guy L."/>
            <person name="Ettema T.J."/>
        </authorList>
    </citation>
    <scope>NUCLEOTIDE SEQUENCE</scope>
</reference>